<dbReference type="CDD" id="cd00121">
    <property type="entry name" value="MATH"/>
    <property type="match status" value="1"/>
</dbReference>
<evidence type="ECO:0000259" key="3">
    <source>
        <dbReference type="PROSITE" id="PS50144"/>
    </source>
</evidence>
<feature type="coiled-coil region" evidence="1">
    <location>
        <begin position="11"/>
        <end position="38"/>
    </location>
</feature>
<dbReference type="InterPro" id="IPR008974">
    <property type="entry name" value="TRAF-like"/>
</dbReference>
<dbReference type="EMBL" id="CP090892">
    <property type="protein sequence ID" value="ULU07615.1"/>
    <property type="molecule type" value="Genomic_DNA"/>
</dbReference>
<name>A0AAE9DPL7_CAEBR</name>
<dbReference type="Gene3D" id="3.30.710.10">
    <property type="entry name" value="Potassium Channel Kv1.1, Chain A"/>
    <property type="match status" value="2"/>
</dbReference>
<sequence length="379" mass="43696">MSNNEKDEIVRQEILEELNSHKRKFDNIAEKLQSIEESISKIPKIDDDEKKLIEDSNVLNNRNNKKLESGKRFVLKHVFKNVVNLGNDVSYSAGGVEHFNINWYMAIERNESFLEFYFYFKTIAPVGDDWSIDTKVEFRMMGNNNNNVIKTAKYCFKTEEEYGFGNFLDLRDLNDYLINDNLTAEVEIEILKMTGFEKKRIRKFDESQKDVSDVILVVKDTKFYVSKMYLAAQSSLFKALFLGNFSESKMTEIPLTGIEPEDFQHFLEVLYGEPSIDDTTVEGVTLLADIESKMTEIPLTGIEPEDFQHFLEVLYGEPSIDDSTVEGILLVADMYITSLVVKKCETFLINVSKKEFKKITMFKNFSLAISAICTHQLCS</sequence>
<gene>
    <name evidence="4" type="ORF">L3Y34_018963</name>
</gene>
<dbReference type="PANTHER" id="PTHR22743">
    <property type="entry name" value="MEPRIN/TRAF-LIKE MATH FAMILY-C.ELEGANS"/>
    <property type="match status" value="1"/>
</dbReference>
<feature type="domain" description="MATH" evidence="3">
    <location>
        <begin position="72"/>
        <end position="188"/>
    </location>
</feature>
<accession>A0AAE9DPL7</accession>
<proteinExistence type="predicted"/>
<dbReference type="Pfam" id="PF00917">
    <property type="entry name" value="MATH"/>
    <property type="match status" value="1"/>
</dbReference>
<evidence type="ECO:0000259" key="2">
    <source>
        <dbReference type="PROSITE" id="PS50097"/>
    </source>
</evidence>
<evidence type="ECO:0000313" key="5">
    <source>
        <dbReference type="Proteomes" id="UP000827892"/>
    </source>
</evidence>
<dbReference type="SMART" id="SM00225">
    <property type="entry name" value="BTB"/>
    <property type="match status" value="1"/>
</dbReference>
<dbReference type="AlphaFoldDB" id="A0AAE9DPL7"/>
<evidence type="ECO:0008006" key="6">
    <source>
        <dbReference type="Google" id="ProtNLM"/>
    </source>
</evidence>
<dbReference type="PROSITE" id="PS50144">
    <property type="entry name" value="MATH"/>
    <property type="match status" value="1"/>
</dbReference>
<dbReference type="Gene3D" id="2.60.210.10">
    <property type="entry name" value="Apoptosis, Tumor Necrosis Factor Receptor Associated Protein 2, Chain A"/>
    <property type="match status" value="1"/>
</dbReference>
<dbReference type="InterPro" id="IPR000210">
    <property type="entry name" value="BTB/POZ_dom"/>
</dbReference>
<dbReference type="InterPro" id="IPR011333">
    <property type="entry name" value="SKP1/BTB/POZ_sf"/>
</dbReference>
<dbReference type="SUPFAM" id="SSF49599">
    <property type="entry name" value="TRAF domain-like"/>
    <property type="match status" value="1"/>
</dbReference>
<reference evidence="4 5" key="1">
    <citation type="submission" date="2022-05" db="EMBL/GenBank/DDBJ databases">
        <title>Chromosome-level reference genomes for two strains of Caenorhabditis briggsae: an improved platform for comparative genomics.</title>
        <authorList>
            <person name="Stevens L."/>
            <person name="Andersen E.C."/>
        </authorList>
    </citation>
    <scope>NUCLEOTIDE SEQUENCE [LARGE SCALE GENOMIC DNA]</scope>
    <source>
        <strain evidence="4">QX1410_ONT</strain>
        <tissue evidence="4">Whole-organism</tissue>
    </source>
</reference>
<dbReference type="PROSITE" id="PS50097">
    <property type="entry name" value="BTB"/>
    <property type="match status" value="1"/>
</dbReference>
<evidence type="ECO:0000313" key="4">
    <source>
        <dbReference type="EMBL" id="ULU07615.1"/>
    </source>
</evidence>
<keyword evidence="1" id="KW-0175">Coiled coil</keyword>
<dbReference type="InterPro" id="IPR002083">
    <property type="entry name" value="MATH/TRAF_dom"/>
</dbReference>
<dbReference type="SMART" id="SM00061">
    <property type="entry name" value="MATH"/>
    <property type="match status" value="1"/>
</dbReference>
<organism evidence="4 5">
    <name type="scientific">Caenorhabditis briggsae</name>
    <dbReference type="NCBI Taxonomy" id="6238"/>
    <lineage>
        <taxon>Eukaryota</taxon>
        <taxon>Metazoa</taxon>
        <taxon>Ecdysozoa</taxon>
        <taxon>Nematoda</taxon>
        <taxon>Chromadorea</taxon>
        <taxon>Rhabditida</taxon>
        <taxon>Rhabditina</taxon>
        <taxon>Rhabditomorpha</taxon>
        <taxon>Rhabditoidea</taxon>
        <taxon>Rhabditidae</taxon>
        <taxon>Peloderinae</taxon>
        <taxon>Caenorhabditis</taxon>
    </lineage>
</organism>
<dbReference type="CDD" id="cd18186">
    <property type="entry name" value="BTB_POZ_ZBTB_KLHL-like"/>
    <property type="match status" value="1"/>
</dbReference>
<dbReference type="Pfam" id="PF00651">
    <property type="entry name" value="BTB"/>
    <property type="match status" value="2"/>
</dbReference>
<feature type="domain" description="BTB" evidence="2">
    <location>
        <begin position="212"/>
        <end position="271"/>
    </location>
</feature>
<dbReference type="InterPro" id="IPR052664">
    <property type="entry name" value="BTB-MATH_domain_protein"/>
</dbReference>
<evidence type="ECO:0000256" key="1">
    <source>
        <dbReference type="SAM" id="Coils"/>
    </source>
</evidence>
<dbReference type="PANTHER" id="PTHR22743:SF165">
    <property type="entry name" value="BTB AND MATH DOMAIN CONTAINING-RELATED"/>
    <property type="match status" value="1"/>
</dbReference>
<dbReference type="Proteomes" id="UP000827892">
    <property type="component" value="Chromosome II"/>
</dbReference>
<dbReference type="SUPFAM" id="SSF54695">
    <property type="entry name" value="POZ domain"/>
    <property type="match status" value="2"/>
</dbReference>
<protein>
    <recommendedName>
        <fullName evidence="6">BTB domain-containing protein</fullName>
    </recommendedName>
</protein>